<comment type="caution">
    <text evidence="1">The sequence shown here is derived from an EMBL/GenBank/DDBJ whole genome shotgun (WGS) entry which is preliminary data.</text>
</comment>
<evidence type="ECO:0000313" key="1">
    <source>
        <dbReference type="EMBL" id="EKE84851.1"/>
    </source>
</evidence>
<reference evidence="1 2" key="1">
    <citation type="journal article" date="2012" name="J. Bacteriol.">
        <title>Genome Sequence of Idiomarina xiamenensis Type Strain 10-D-4.</title>
        <authorList>
            <person name="Lai Q."/>
            <person name="Wang L."/>
            <person name="Wang W."/>
            <person name="Shao Z."/>
        </authorList>
    </citation>
    <scope>NUCLEOTIDE SEQUENCE [LARGE SCALE GENOMIC DNA]</scope>
    <source>
        <strain evidence="1 2">10-D-4</strain>
    </source>
</reference>
<name>K2JMV7_9GAMM</name>
<dbReference type="EMBL" id="AMRG01000004">
    <property type="protein sequence ID" value="EKE84851.1"/>
    <property type="molecule type" value="Genomic_DNA"/>
</dbReference>
<dbReference type="Proteomes" id="UP000014115">
    <property type="component" value="Unassembled WGS sequence"/>
</dbReference>
<proteinExistence type="predicted"/>
<dbReference type="AlphaFoldDB" id="K2JMV7"/>
<dbReference type="PATRIC" id="fig|740709.3.peg.919"/>
<protein>
    <submittedName>
        <fullName evidence="1">Uncharacterized protein</fullName>
    </submittedName>
</protein>
<accession>K2JMV7</accession>
<sequence>MCGFNCLINANDLSSTTIANYIDGDLRGALYHILRCLSKPKTVFIGSCLSHKLTLSVTTKLTPSRMLALAPKPLSC</sequence>
<dbReference type="STRING" id="740709.A10D4_04545"/>
<evidence type="ECO:0000313" key="2">
    <source>
        <dbReference type="Proteomes" id="UP000014115"/>
    </source>
</evidence>
<organism evidence="1 2">
    <name type="scientific">Idiomarina xiamenensis 10-D-4</name>
    <dbReference type="NCBI Taxonomy" id="740709"/>
    <lineage>
        <taxon>Bacteria</taxon>
        <taxon>Pseudomonadati</taxon>
        <taxon>Pseudomonadota</taxon>
        <taxon>Gammaproteobacteria</taxon>
        <taxon>Alteromonadales</taxon>
        <taxon>Idiomarinaceae</taxon>
        <taxon>Idiomarina</taxon>
    </lineage>
</organism>
<gene>
    <name evidence="1" type="ORF">A10D4_04545</name>
</gene>
<keyword evidence="2" id="KW-1185">Reference proteome</keyword>